<dbReference type="InterPro" id="IPR032678">
    <property type="entry name" value="tRNA-synt_1_cat_dom"/>
</dbReference>
<dbReference type="SUPFAM" id="SSF52374">
    <property type="entry name" value="Nucleotidylyl transferase"/>
    <property type="match status" value="1"/>
</dbReference>
<evidence type="ECO:0000256" key="18">
    <source>
        <dbReference type="ARBA" id="ARBA00049046"/>
    </source>
</evidence>
<dbReference type="RefSeq" id="XP_035824852.1">
    <property type="nucleotide sequence ID" value="XM_035968959.1"/>
</dbReference>
<evidence type="ECO:0000313" key="22">
    <source>
        <dbReference type="RefSeq" id="XP_005095348.1"/>
    </source>
</evidence>
<evidence type="ECO:0000256" key="14">
    <source>
        <dbReference type="ARBA" id="ARBA00047499"/>
    </source>
</evidence>
<sequence>MSFKICHFCGKMRLTSRVSQWTTPTRHHSGWSRWISSKVEIISPLSTEPSVFYPSLSFWLTGRSSVRGIYSLSTKWNQPTGYDTGIKVYHPVVKDKVPLILGQEKLAQWYACGPTVYDSAHIGHASSYIRQDIIRRIMGSVFDIDTTLVLGITDVDDKIINRSIETGQDINQMSRFYEAEFFSDMANLNVSPPSVVTRVTDHIPVIIDFINGIQQRGLAYKAQDGSVYFDVKEYGRYGVFVSHPDKDKDESSHKRSSQDFALWKACKPGEPHWESPWGRGRPGWHIECSAMASGIFGCNFDLHSGGEDLIFPHHENELAQSCAFHGNQQWVNYWLHTGHLFVSGQNEKMSKSLKNVITLSELLEEYTPNQFRMLCLLSNYRKKIEFGEERMKKAMSTMNAFNSLIKRCDSYVKGQIDCGDIPEAELFEKLHTTRRAVEKAFADDFNTPQALANLMRLVKFMNQLLGEEADREKESSVRSNAPVAAVGVYVKRLLKQLGLDIGRRKAEEETETHLQFYKAVETVVNSRSNIRDFAKDKKFMIEKAEEAGIPGDKAKALMKTLYKPLWEASDKIRKDILSNANVQINDAVEGSTWSIVDSKRSSQKLKEQQEGQKITIRGSEDEDSDGGRNSPHSSAR</sequence>
<keyword evidence="10" id="KW-0030">Aminoacyl-tRNA synthetase</keyword>
<keyword evidence="5" id="KW-0479">Metal-binding</keyword>
<comment type="function">
    <text evidence="12">Mitochondrial cysteine-specific aminoacyl-tRNA synthetase that catalyzes the ATP-dependent ligation of cysteine to tRNA(Cys).</text>
</comment>
<evidence type="ECO:0000313" key="21">
    <source>
        <dbReference type="Proteomes" id="UP000694888"/>
    </source>
</evidence>
<feature type="domain" description="Cysteinyl-tRNA synthetase class Ia DALR" evidence="20">
    <location>
        <begin position="436"/>
        <end position="508"/>
    </location>
</feature>
<comment type="cofactor">
    <cofactor evidence="1">
        <name>Zn(2+)</name>
        <dbReference type="ChEBI" id="CHEBI:29105"/>
    </cofactor>
</comment>
<evidence type="ECO:0000256" key="16">
    <source>
        <dbReference type="ARBA" id="ARBA00047731"/>
    </source>
</evidence>
<evidence type="ECO:0000256" key="19">
    <source>
        <dbReference type="SAM" id="MobiDB-lite"/>
    </source>
</evidence>
<evidence type="ECO:0000256" key="11">
    <source>
        <dbReference type="ARBA" id="ARBA00031499"/>
    </source>
</evidence>
<evidence type="ECO:0000256" key="15">
    <source>
        <dbReference type="ARBA" id="ARBA00047548"/>
    </source>
</evidence>
<organism evidence="21 25">
    <name type="scientific">Aplysia californica</name>
    <name type="common">California sea hare</name>
    <dbReference type="NCBI Taxonomy" id="6500"/>
    <lineage>
        <taxon>Eukaryota</taxon>
        <taxon>Metazoa</taxon>
        <taxon>Spiralia</taxon>
        <taxon>Lophotrochozoa</taxon>
        <taxon>Mollusca</taxon>
        <taxon>Gastropoda</taxon>
        <taxon>Heterobranchia</taxon>
        <taxon>Euthyneura</taxon>
        <taxon>Tectipleura</taxon>
        <taxon>Aplysiida</taxon>
        <taxon>Aplysioidea</taxon>
        <taxon>Aplysiidae</taxon>
        <taxon>Aplysia</taxon>
    </lineage>
</organism>
<dbReference type="RefSeq" id="XP_012936254.1">
    <property type="nucleotide sequence ID" value="XM_013080800.2"/>
</dbReference>
<gene>
    <name evidence="22 23 24 25" type="primary">LOC101860398</name>
</gene>
<comment type="catalytic activity">
    <reaction evidence="18">
        <text>tRNA(Cys) + L-cysteine + ATP = L-cysteinyl-tRNA(Cys) + AMP + diphosphate</text>
        <dbReference type="Rhea" id="RHEA:17773"/>
        <dbReference type="Rhea" id="RHEA-COMP:9661"/>
        <dbReference type="Rhea" id="RHEA-COMP:9679"/>
        <dbReference type="ChEBI" id="CHEBI:30616"/>
        <dbReference type="ChEBI" id="CHEBI:33019"/>
        <dbReference type="ChEBI" id="CHEBI:35235"/>
        <dbReference type="ChEBI" id="CHEBI:78442"/>
        <dbReference type="ChEBI" id="CHEBI:78517"/>
        <dbReference type="ChEBI" id="CHEBI:456215"/>
        <dbReference type="EC" id="6.1.1.16"/>
    </reaction>
    <physiologicalReaction direction="right-to-left" evidence="18">
        <dbReference type="Rhea" id="RHEA:17775"/>
    </physiologicalReaction>
</comment>
<dbReference type="NCBIfam" id="TIGR00435">
    <property type="entry name" value="cysS"/>
    <property type="match status" value="1"/>
</dbReference>
<keyword evidence="4 22" id="KW-0436">Ligase</keyword>
<dbReference type="SMART" id="SM00840">
    <property type="entry name" value="DALR_2"/>
    <property type="match status" value="1"/>
</dbReference>
<evidence type="ECO:0000256" key="2">
    <source>
        <dbReference type="ARBA" id="ARBA00005594"/>
    </source>
</evidence>
<evidence type="ECO:0000256" key="4">
    <source>
        <dbReference type="ARBA" id="ARBA00022598"/>
    </source>
</evidence>
<evidence type="ECO:0000256" key="13">
    <source>
        <dbReference type="ARBA" id="ARBA00045476"/>
    </source>
</evidence>
<dbReference type="RefSeq" id="XP_005095349.1">
    <property type="nucleotide sequence ID" value="XM_005095292.3"/>
</dbReference>
<evidence type="ECO:0000256" key="17">
    <source>
        <dbReference type="ARBA" id="ARBA00048609"/>
    </source>
</evidence>
<dbReference type="Pfam" id="PF01406">
    <property type="entry name" value="tRNA-synt_1e"/>
    <property type="match status" value="1"/>
</dbReference>
<comment type="catalytic activity">
    <reaction evidence="17">
        <text>S-sulfanyl-L-cysteine + tRNA(Cys) + ATP = (S)-sulfanyl-L-cysteinyl-tRNA(Cys) + AMP + diphosphate</text>
        <dbReference type="Rhea" id="RHEA:78647"/>
        <dbReference type="Rhea" id="RHEA-COMP:9661"/>
        <dbReference type="Rhea" id="RHEA-COMP:19119"/>
        <dbReference type="ChEBI" id="CHEBI:30616"/>
        <dbReference type="ChEBI" id="CHEBI:33019"/>
        <dbReference type="ChEBI" id="CHEBI:58591"/>
        <dbReference type="ChEBI" id="CHEBI:78442"/>
        <dbReference type="ChEBI" id="CHEBI:229520"/>
        <dbReference type="ChEBI" id="CHEBI:456215"/>
    </reaction>
    <physiologicalReaction direction="left-to-right" evidence="17">
        <dbReference type="Rhea" id="RHEA:78648"/>
    </physiologicalReaction>
</comment>
<evidence type="ECO:0000313" key="24">
    <source>
        <dbReference type="RefSeq" id="XP_012936254.1"/>
    </source>
</evidence>
<keyword evidence="6" id="KW-0547">Nucleotide-binding</keyword>
<accession>A0ABM1VR10</accession>
<keyword evidence="21" id="KW-1185">Reference proteome</keyword>
<evidence type="ECO:0000256" key="1">
    <source>
        <dbReference type="ARBA" id="ARBA00001947"/>
    </source>
</evidence>
<dbReference type="PANTHER" id="PTHR10890:SF27">
    <property type="entry name" value="CYSTEINE--TRNA LIGASE, MITOCHONDRIAL-RELATED"/>
    <property type="match status" value="1"/>
</dbReference>
<dbReference type="HAMAP" id="MF_00041">
    <property type="entry name" value="Cys_tRNA_synth"/>
    <property type="match status" value="1"/>
</dbReference>
<feature type="region of interest" description="Disordered" evidence="19">
    <location>
        <begin position="598"/>
        <end position="636"/>
    </location>
</feature>
<dbReference type="CDD" id="cd00672">
    <property type="entry name" value="CysRS_core"/>
    <property type="match status" value="1"/>
</dbReference>
<evidence type="ECO:0000313" key="25">
    <source>
        <dbReference type="RefSeq" id="XP_035824852.1"/>
    </source>
</evidence>
<keyword evidence="9" id="KW-0648">Protein biosynthesis</keyword>
<dbReference type="InterPro" id="IPR024909">
    <property type="entry name" value="Cys-tRNA/MSH_ligase"/>
</dbReference>
<feature type="compositionally biased region" description="Basic and acidic residues" evidence="19">
    <location>
        <begin position="598"/>
        <end position="610"/>
    </location>
</feature>
<dbReference type="Gene3D" id="3.40.50.620">
    <property type="entry name" value="HUPs"/>
    <property type="match status" value="1"/>
</dbReference>
<comment type="similarity">
    <text evidence="2">Belongs to the class-I aminoacyl-tRNA synthetase family.</text>
</comment>
<comment type="function">
    <text evidence="13">In addition to its role as an aminoacyl-tRNA synthetase, has also cysteine persulfide synthase activity. Produces reactive persulfide species such as cysteine persulfide (CysSSH) from substrate cysteine and mediate direct incorporation of CysSSH into proteins during translations, resulting in protein persulfides and polysulfides. CysSSHs behave as potent antioxidants and cellular protectants.</text>
</comment>
<dbReference type="InterPro" id="IPR015803">
    <property type="entry name" value="Cys-tRNA-ligase"/>
</dbReference>
<evidence type="ECO:0000256" key="3">
    <source>
        <dbReference type="ARBA" id="ARBA00012832"/>
    </source>
</evidence>
<dbReference type="EC" id="6.1.1.16" evidence="3"/>
<evidence type="ECO:0000256" key="6">
    <source>
        <dbReference type="ARBA" id="ARBA00022741"/>
    </source>
</evidence>
<dbReference type="Proteomes" id="UP000694888">
    <property type="component" value="Unplaced"/>
</dbReference>
<evidence type="ECO:0000256" key="10">
    <source>
        <dbReference type="ARBA" id="ARBA00023146"/>
    </source>
</evidence>
<reference evidence="22 23" key="1">
    <citation type="submission" date="2025-05" db="UniProtKB">
        <authorList>
            <consortium name="RefSeq"/>
        </authorList>
    </citation>
    <scope>IDENTIFICATION</scope>
</reference>
<evidence type="ECO:0000256" key="9">
    <source>
        <dbReference type="ARBA" id="ARBA00022917"/>
    </source>
</evidence>
<dbReference type="GeneID" id="101860398"/>
<proteinExistence type="inferred from homology"/>
<dbReference type="SUPFAM" id="SSF47323">
    <property type="entry name" value="Anticodon-binding domain of a subclass of class I aminoacyl-tRNA synthetases"/>
    <property type="match status" value="1"/>
</dbReference>
<evidence type="ECO:0000256" key="8">
    <source>
        <dbReference type="ARBA" id="ARBA00022840"/>
    </source>
</evidence>
<keyword evidence="7" id="KW-0862">Zinc</keyword>
<comment type="catalytic activity">
    <reaction evidence="15">
        <text>2 L-cysteine = S-sulfanyl-L-cysteine + L-alanine</text>
        <dbReference type="Rhea" id="RHEA:78543"/>
        <dbReference type="ChEBI" id="CHEBI:35235"/>
        <dbReference type="ChEBI" id="CHEBI:57972"/>
        <dbReference type="ChEBI" id="CHEBI:58591"/>
    </reaction>
    <physiologicalReaction direction="left-to-right" evidence="15">
        <dbReference type="Rhea" id="RHEA:78544"/>
    </physiologicalReaction>
</comment>
<evidence type="ECO:0000256" key="5">
    <source>
        <dbReference type="ARBA" id="ARBA00022723"/>
    </source>
</evidence>
<dbReference type="RefSeq" id="XP_005095348.1">
    <property type="nucleotide sequence ID" value="XM_005095291.3"/>
</dbReference>
<evidence type="ECO:0000259" key="20">
    <source>
        <dbReference type="SMART" id="SM00840"/>
    </source>
</evidence>
<dbReference type="Gene3D" id="1.20.120.1910">
    <property type="entry name" value="Cysteine-tRNA ligase, C-terminal anti-codon recognition domain"/>
    <property type="match status" value="1"/>
</dbReference>
<keyword evidence="8" id="KW-0067">ATP-binding</keyword>
<comment type="catalytic activity">
    <reaction evidence="14">
        <text>S-disulfanyl-L-cysteine + tRNA(Cys) + ATP = (S)-disulfanyl-L-cysteinyl-tRNA(Cys) + AMP + diphosphate</text>
        <dbReference type="Rhea" id="RHEA:78651"/>
        <dbReference type="Rhea" id="RHEA-COMP:9661"/>
        <dbReference type="Rhea" id="RHEA-COMP:19120"/>
        <dbReference type="ChEBI" id="CHEBI:30616"/>
        <dbReference type="ChEBI" id="CHEBI:33019"/>
        <dbReference type="ChEBI" id="CHEBI:78442"/>
        <dbReference type="ChEBI" id="CHEBI:229465"/>
        <dbReference type="ChEBI" id="CHEBI:229521"/>
        <dbReference type="ChEBI" id="CHEBI:456215"/>
    </reaction>
    <physiologicalReaction direction="left-to-right" evidence="14">
        <dbReference type="Rhea" id="RHEA:78652"/>
    </physiologicalReaction>
</comment>
<protein>
    <recommendedName>
        <fullName evidence="3">cysteine--tRNA ligase</fullName>
        <ecNumber evidence="3">6.1.1.16</ecNumber>
    </recommendedName>
    <alternativeName>
        <fullName evidence="11">Cysteinyl-tRNA synthetase</fullName>
    </alternativeName>
</protein>
<dbReference type="GO" id="GO:0016874">
    <property type="term" value="F:ligase activity"/>
    <property type="evidence" value="ECO:0007669"/>
    <property type="project" value="UniProtKB-KW"/>
</dbReference>
<evidence type="ECO:0000256" key="7">
    <source>
        <dbReference type="ARBA" id="ARBA00022833"/>
    </source>
</evidence>
<dbReference type="PRINTS" id="PR00983">
    <property type="entry name" value="TRNASYNTHCYS"/>
</dbReference>
<dbReference type="InterPro" id="IPR015273">
    <property type="entry name" value="Cys-tRNA-synt_Ia_DALR"/>
</dbReference>
<dbReference type="Pfam" id="PF09190">
    <property type="entry name" value="DALR_2"/>
    <property type="match status" value="1"/>
</dbReference>
<dbReference type="InterPro" id="IPR009080">
    <property type="entry name" value="tRNAsynth_Ia_anticodon-bd"/>
</dbReference>
<name>A0ABM1VR10_APLCA</name>
<evidence type="ECO:0000313" key="23">
    <source>
        <dbReference type="RefSeq" id="XP_005095349.1"/>
    </source>
</evidence>
<dbReference type="InterPro" id="IPR014729">
    <property type="entry name" value="Rossmann-like_a/b/a_fold"/>
</dbReference>
<comment type="catalytic activity">
    <reaction evidence="16">
        <text>S-sulfanyl-L-cysteine + L-cysteine = S-disulfanyl-L-cysteine + L-alanine</text>
        <dbReference type="Rhea" id="RHEA:78627"/>
        <dbReference type="ChEBI" id="CHEBI:35235"/>
        <dbReference type="ChEBI" id="CHEBI:57972"/>
        <dbReference type="ChEBI" id="CHEBI:58591"/>
        <dbReference type="ChEBI" id="CHEBI:229465"/>
    </reaction>
    <physiologicalReaction direction="left-to-right" evidence="16">
        <dbReference type="Rhea" id="RHEA:78628"/>
    </physiologicalReaction>
</comment>
<dbReference type="PANTHER" id="PTHR10890">
    <property type="entry name" value="CYSTEINYL-TRNA SYNTHETASE"/>
    <property type="match status" value="1"/>
</dbReference>
<evidence type="ECO:0000256" key="12">
    <source>
        <dbReference type="ARBA" id="ARBA00043868"/>
    </source>
</evidence>